<dbReference type="GO" id="GO:0045493">
    <property type="term" value="P:xylan catabolic process"/>
    <property type="evidence" value="ECO:0007669"/>
    <property type="project" value="InterPro"/>
</dbReference>
<evidence type="ECO:0000256" key="2">
    <source>
        <dbReference type="ARBA" id="ARBA00022801"/>
    </source>
</evidence>
<dbReference type="Gene3D" id="3.20.20.300">
    <property type="entry name" value="Glycoside hydrolase, family 3, N-terminal domain"/>
    <property type="match status" value="1"/>
</dbReference>
<evidence type="ECO:0000313" key="8">
    <source>
        <dbReference type="Proteomes" id="UP000663832"/>
    </source>
</evidence>
<evidence type="ECO:0000259" key="6">
    <source>
        <dbReference type="Pfam" id="PF01915"/>
    </source>
</evidence>
<keyword evidence="1 4" id="KW-0732">Signal</keyword>
<dbReference type="PRINTS" id="PR00133">
    <property type="entry name" value="GLHYDRLASE3"/>
</dbReference>
<dbReference type="SUPFAM" id="SSF52279">
    <property type="entry name" value="Beta-D-glucan exohydrolase, C-terminal domain"/>
    <property type="match status" value="1"/>
</dbReference>
<dbReference type="InterPro" id="IPR002772">
    <property type="entry name" value="Glyco_hydro_3_C"/>
</dbReference>
<keyword evidence="8" id="KW-1185">Reference proteome</keyword>
<dbReference type="PANTHER" id="PTHR42721">
    <property type="entry name" value="SUGAR HYDROLASE-RELATED"/>
    <property type="match status" value="1"/>
</dbReference>
<evidence type="ECO:0000256" key="3">
    <source>
        <dbReference type="ARBA" id="ARBA00023295"/>
    </source>
</evidence>
<feature type="domain" description="Glycoside hydrolase family 3 C-terminal" evidence="6">
    <location>
        <begin position="387"/>
        <end position="619"/>
    </location>
</feature>
<dbReference type="InterPro" id="IPR013783">
    <property type="entry name" value="Ig-like_fold"/>
</dbReference>
<dbReference type="InterPro" id="IPR036962">
    <property type="entry name" value="Glyco_hydro_3_N_sf"/>
</dbReference>
<evidence type="ECO:0000259" key="5">
    <source>
        <dbReference type="Pfam" id="PF00933"/>
    </source>
</evidence>
<dbReference type="OrthoDB" id="47059at2759"/>
<organism evidence="7 8">
    <name type="scientific">Adineta steineri</name>
    <dbReference type="NCBI Taxonomy" id="433720"/>
    <lineage>
        <taxon>Eukaryota</taxon>
        <taxon>Metazoa</taxon>
        <taxon>Spiralia</taxon>
        <taxon>Gnathifera</taxon>
        <taxon>Rotifera</taxon>
        <taxon>Eurotatoria</taxon>
        <taxon>Bdelloidea</taxon>
        <taxon>Adinetida</taxon>
        <taxon>Adinetidae</taxon>
        <taxon>Adineta</taxon>
    </lineage>
</organism>
<feature type="signal peptide" evidence="4">
    <location>
        <begin position="1"/>
        <end position="19"/>
    </location>
</feature>
<dbReference type="Gene3D" id="2.60.40.10">
    <property type="entry name" value="Immunoglobulins"/>
    <property type="match status" value="1"/>
</dbReference>
<feature type="chain" id="PRO_5032959083" description="Fibronectin type III-like domain-containing protein" evidence="4">
    <location>
        <begin position="20"/>
        <end position="755"/>
    </location>
</feature>
<dbReference type="EMBL" id="CAJNOM010000011">
    <property type="protein sequence ID" value="CAF0783663.1"/>
    <property type="molecule type" value="Genomic_DNA"/>
</dbReference>
<dbReference type="SUPFAM" id="SSF51445">
    <property type="entry name" value="(Trans)glycosidases"/>
    <property type="match status" value="1"/>
</dbReference>
<dbReference type="Proteomes" id="UP000663832">
    <property type="component" value="Unassembled WGS sequence"/>
</dbReference>
<reference evidence="7" key="1">
    <citation type="submission" date="2021-02" db="EMBL/GenBank/DDBJ databases">
        <authorList>
            <person name="Nowell W R."/>
        </authorList>
    </citation>
    <scope>NUCLEOTIDE SEQUENCE</scope>
</reference>
<dbReference type="Gene3D" id="3.40.50.1700">
    <property type="entry name" value="Glycoside hydrolase family 3 C-terminal domain"/>
    <property type="match status" value="1"/>
</dbReference>
<evidence type="ECO:0000256" key="1">
    <source>
        <dbReference type="ARBA" id="ARBA00022729"/>
    </source>
</evidence>
<sequence>MAVLFLLLLIVGLLTECKGIHNDLFPFRNVSLDWPVRVDDLVSRLTVHEIIDQMAYAGGWDAGVTPPIPRLNILPYSWGTECLRGDVSENSTGFPQAISLASTWNKELVKAVANATAYEVHAHYNLFTKEGLYGVHRGLSCFSPVVNIMRHPLWGRNQETYGECPYLSGMFAIYFVHGLQGPSSARYLNTNAGCKHFDAHNGPENIPVSRFSFDVKLSEFDWRSTFLPAFHACVNAGSYGIMCSYNSINGVPSCANNRLLTDILRKEMNFTGYVVADDDALICINSEHHYVDTNEEAAIVALQAGVNLELADSPGATMFELLHQAYNEGKVNNQTLIERVKPLMYTRMRLGEFDPREMNDYNKIPMDVIQCESHRILARQTALQSFVLLKNQDNFLPIRYPQKFQNVLFLGPMSNNPMQQYGDYSPIIDPYYVTTPLSSLQDSFLNTSYNEACLDGTKCLKYNQTDIINYLKMNIFDLIILSLGTGPDIECEGNDRVSMNLPNNQSQLLEDVLNTINVEKTKILLLTISGTPLDIQLAQQSNKIQAIVHVGFAAQELGEALKMALIGDGISKFGRLPFTWPKKLSDIPGDLTRYDMTSGFTYRYSKIEPLYPFGYGLSYSNFSYNDLKFNATNIIAGDSLKISFNIKNIGERISDEVVQIYLTIHLKNTSLTNVSRAQLVDFDRLSDIEPLETIMYQAIIKPQQMAVYIDGKGFMIVPATLEFQIGSFIQPYLSGNVIIDGPDYYIGQYISYASI</sequence>
<keyword evidence="3" id="KW-0326">Glycosidase</keyword>
<dbReference type="Pfam" id="PF01915">
    <property type="entry name" value="Glyco_hydro_3_C"/>
    <property type="match status" value="1"/>
</dbReference>
<comment type="caution">
    <text evidence="7">The sequence shown here is derived from an EMBL/GenBank/DDBJ whole genome shotgun (WGS) entry which is preliminary data.</text>
</comment>
<name>A0A813RNK6_9BILA</name>
<dbReference type="GO" id="GO:0046556">
    <property type="term" value="F:alpha-L-arabinofuranosidase activity"/>
    <property type="evidence" value="ECO:0007669"/>
    <property type="project" value="TreeGrafter"/>
</dbReference>
<proteinExistence type="predicted"/>
<evidence type="ECO:0008006" key="9">
    <source>
        <dbReference type="Google" id="ProtNLM"/>
    </source>
</evidence>
<dbReference type="InterPro" id="IPR044993">
    <property type="entry name" value="BXL"/>
</dbReference>
<protein>
    <recommendedName>
        <fullName evidence="9">Fibronectin type III-like domain-containing protein</fullName>
    </recommendedName>
</protein>
<dbReference type="InterPro" id="IPR017853">
    <property type="entry name" value="GH"/>
</dbReference>
<dbReference type="InterPro" id="IPR001764">
    <property type="entry name" value="Glyco_hydro_3_N"/>
</dbReference>
<feature type="domain" description="Glycoside hydrolase family 3 N-terminal" evidence="5">
    <location>
        <begin position="74"/>
        <end position="341"/>
    </location>
</feature>
<accession>A0A813RNK6</accession>
<dbReference type="GO" id="GO:0031222">
    <property type="term" value="P:arabinan catabolic process"/>
    <property type="evidence" value="ECO:0007669"/>
    <property type="project" value="TreeGrafter"/>
</dbReference>
<dbReference type="InterPro" id="IPR036881">
    <property type="entry name" value="Glyco_hydro_3_C_sf"/>
</dbReference>
<evidence type="ECO:0000256" key="4">
    <source>
        <dbReference type="SAM" id="SignalP"/>
    </source>
</evidence>
<gene>
    <name evidence="7" type="ORF">QVE165_LOCUS3305</name>
</gene>
<dbReference type="Pfam" id="PF00933">
    <property type="entry name" value="Glyco_hydro_3"/>
    <property type="match status" value="1"/>
</dbReference>
<keyword evidence="2" id="KW-0378">Hydrolase</keyword>
<dbReference type="GO" id="GO:0009044">
    <property type="term" value="F:xylan 1,4-beta-xylosidase activity"/>
    <property type="evidence" value="ECO:0007669"/>
    <property type="project" value="InterPro"/>
</dbReference>
<dbReference type="AlphaFoldDB" id="A0A813RNK6"/>
<dbReference type="PANTHER" id="PTHR42721:SF42">
    <property type="entry name" value="FIBRONECTIN TYPE III-LIKE DOMAIN-CONTAINING PROTEIN"/>
    <property type="match status" value="1"/>
</dbReference>
<evidence type="ECO:0000313" key="7">
    <source>
        <dbReference type="EMBL" id="CAF0783663.1"/>
    </source>
</evidence>